<evidence type="ECO:0000256" key="8">
    <source>
        <dbReference type="ARBA" id="ARBA00023098"/>
    </source>
</evidence>
<evidence type="ECO:0000256" key="6">
    <source>
        <dbReference type="ARBA" id="ARBA00022737"/>
    </source>
</evidence>
<dbReference type="Gene3D" id="3.30.870.10">
    <property type="entry name" value="Endonuclease Chain A"/>
    <property type="match status" value="2"/>
</dbReference>
<dbReference type="EMBL" id="UHIA01000004">
    <property type="protein sequence ID" value="SUO97780.1"/>
    <property type="molecule type" value="Genomic_DNA"/>
</dbReference>
<keyword evidence="5 13" id="KW-0812">Transmembrane</keyword>
<keyword evidence="3" id="KW-0444">Lipid biosynthesis</keyword>
<evidence type="ECO:0000256" key="10">
    <source>
        <dbReference type="ARBA" id="ARBA00023209"/>
    </source>
</evidence>
<dbReference type="AlphaFoldDB" id="A0A380MYY3"/>
<keyword evidence="4 15" id="KW-0808">Transferase</keyword>
<reference evidence="15 16" key="1">
    <citation type="submission" date="2018-06" db="EMBL/GenBank/DDBJ databases">
        <authorList>
            <consortium name="Pathogen Informatics"/>
            <person name="Doyle S."/>
        </authorList>
    </citation>
    <scope>NUCLEOTIDE SEQUENCE [LARGE SCALE GENOMIC DNA]</scope>
    <source>
        <strain evidence="15 16">NCTC10717</strain>
    </source>
</reference>
<keyword evidence="7 13" id="KW-1133">Transmembrane helix</keyword>
<keyword evidence="10" id="KW-0594">Phospholipid biosynthesis</keyword>
<evidence type="ECO:0000256" key="1">
    <source>
        <dbReference type="ARBA" id="ARBA00004651"/>
    </source>
</evidence>
<dbReference type="GO" id="GO:0032049">
    <property type="term" value="P:cardiolipin biosynthetic process"/>
    <property type="evidence" value="ECO:0007669"/>
    <property type="project" value="UniProtKB-UniRule"/>
</dbReference>
<feature type="domain" description="PLD phosphodiesterase" evidence="14">
    <location>
        <begin position="400"/>
        <end position="427"/>
    </location>
</feature>
<dbReference type="GO" id="GO:0008808">
    <property type="term" value="F:cardiolipin synthase activity"/>
    <property type="evidence" value="ECO:0007669"/>
    <property type="project" value="UniProtKB-UniRule"/>
</dbReference>
<keyword evidence="2" id="KW-1003">Cell membrane</keyword>
<sequence>MDWSSIFFYTHFALAVLASIRIIYSRRSSSAALAWLTLLYALPVFGLLLYALIGEPQLGRQRARRQADLLAFHTEFADRFLPPDTIPLCDIRFRQLSEFIKKECYFAALSGNRVQLLQNTDSMLNSMIADIHAAKHCCLLGFYIIDVEGRIEALMRALISAATRGVRCQILADSVGSKNFWESDWPQRLQKAGVEVTAALPVGIASSLWVRSDLRNHRKIMVVDYRIAYTGSYNLVDPKLFKQQSGVGEWIDAMMRCEGMVAQQLAAIFYGDWAVENDYNLKATLTQLNGYLQEMPDHIEMQQLGGDLLQTLPSQPGSDQALIYDVITAALYRAQSQIMICSPYFVPDEALLNALITAAKRGVAVKLIMPKHNDSRLVYYASRAYYQSLLDAGVEILMYQGGLLHTKTVLVDRQFALFGTANMDMRSFYLNLEVTIAVYTTDAIAQIERLLEDYLADCQPVELSKWQTRGRLQRFLERCVRLISPLL</sequence>
<feature type="transmembrane region" description="Helical" evidence="13">
    <location>
        <begin position="6"/>
        <end position="24"/>
    </location>
</feature>
<dbReference type="NCBIfam" id="TIGR04265">
    <property type="entry name" value="bac_cardiolipin"/>
    <property type="match status" value="1"/>
</dbReference>
<organism evidence="15 16">
    <name type="scientific">Suttonella indologenes</name>
    <dbReference type="NCBI Taxonomy" id="13276"/>
    <lineage>
        <taxon>Bacteria</taxon>
        <taxon>Pseudomonadati</taxon>
        <taxon>Pseudomonadota</taxon>
        <taxon>Gammaproteobacteria</taxon>
        <taxon>Cardiobacteriales</taxon>
        <taxon>Cardiobacteriaceae</taxon>
        <taxon>Suttonella</taxon>
    </lineage>
</organism>
<keyword evidence="11" id="KW-1208">Phospholipid metabolism</keyword>
<accession>A0A380MYY3</accession>
<dbReference type="Proteomes" id="UP000254575">
    <property type="component" value="Unassembled WGS sequence"/>
</dbReference>
<evidence type="ECO:0000256" key="13">
    <source>
        <dbReference type="SAM" id="Phobius"/>
    </source>
</evidence>
<evidence type="ECO:0000256" key="2">
    <source>
        <dbReference type="ARBA" id="ARBA00022475"/>
    </source>
</evidence>
<keyword evidence="16" id="KW-1185">Reference proteome</keyword>
<evidence type="ECO:0000313" key="16">
    <source>
        <dbReference type="Proteomes" id="UP000254575"/>
    </source>
</evidence>
<dbReference type="SMART" id="SM00155">
    <property type="entry name" value="PLDc"/>
    <property type="match status" value="2"/>
</dbReference>
<proteinExistence type="predicted"/>
<dbReference type="Pfam" id="PF13091">
    <property type="entry name" value="PLDc_2"/>
    <property type="match status" value="2"/>
</dbReference>
<dbReference type="OrthoDB" id="9762009at2"/>
<feature type="transmembrane region" description="Helical" evidence="13">
    <location>
        <begin position="31"/>
        <end position="53"/>
    </location>
</feature>
<dbReference type="PANTHER" id="PTHR21248:SF22">
    <property type="entry name" value="PHOSPHOLIPASE D"/>
    <property type="match status" value="1"/>
</dbReference>
<protein>
    <recommendedName>
        <fullName evidence="12">Cardiolipin synthase</fullName>
        <ecNumber evidence="12">2.7.8.-</ecNumber>
    </recommendedName>
</protein>
<gene>
    <name evidence="15" type="primary">cls</name>
    <name evidence="15" type="ORF">NCTC10717_01618</name>
</gene>
<dbReference type="Pfam" id="PF13396">
    <property type="entry name" value="PLDc_N"/>
    <property type="match status" value="1"/>
</dbReference>
<evidence type="ECO:0000256" key="11">
    <source>
        <dbReference type="ARBA" id="ARBA00023264"/>
    </source>
</evidence>
<dbReference type="InterPro" id="IPR025202">
    <property type="entry name" value="PLD-like_dom"/>
</dbReference>
<feature type="domain" description="PLD phosphodiesterase" evidence="14">
    <location>
        <begin position="212"/>
        <end position="239"/>
    </location>
</feature>
<name>A0A380MYY3_9GAMM</name>
<evidence type="ECO:0000256" key="9">
    <source>
        <dbReference type="ARBA" id="ARBA00023136"/>
    </source>
</evidence>
<dbReference type="GO" id="GO:0005886">
    <property type="term" value="C:plasma membrane"/>
    <property type="evidence" value="ECO:0007669"/>
    <property type="project" value="UniProtKB-SubCell"/>
</dbReference>
<keyword evidence="8" id="KW-0443">Lipid metabolism</keyword>
<evidence type="ECO:0000313" key="15">
    <source>
        <dbReference type="EMBL" id="SUO97780.1"/>
    </source>
</evidence>
<evidence type="ECO:0000256" key="12">
    <source>
        <dbReference type="NCBIfam" id="TIGR04265"/>
    </source>
</evidence>
<evidence type="ECO:0000256" key="4">
    <source>
        <dbReference type="ARBA" id="ARBA00022679"/>
    </source>
</evidence>
<dbReference type="EC" id="2.7.8.-" evidence="12"/>
<evidence type="ECO:0000256" key="5">
    <source>
        <dbReference type="ARBA" id="ARBA00022692"/>
    </source>
</evidence>
<dbReference type="InterPro" id="IPR022924">
    <property type="entry name" value="Cardiolipin_synthase"/>
</dbReference>
<keyword evidence="6" id="KW-0677">Repeat</keyword>
<evidence type="ECO:0000256" key="3">
    <source>
        <dbReference type="ARBA" id="ARBA00022516"/>
    </source>
</evidence>
<dbReference type="SUPFAM" id="SSF56024">
    <property type="entry name" value="Phospholipase D/nuclease"/>
    <property type="match status" value="2"/>
</dbReference>
<dbReference type="PROSITE" id="PS50035">
    <property type="entry name" value="PLD"/>
    <property type="match status" value="2"/>
</dbReference>
<evidence type="ECO:0000256" key="7">
    <source>
        <dbReference type="ARBA" id="ARBA00022989"/>
    </source>
</evidence>
<comment type="subcellular location">
    <subcellularLocation>
        <location evidence="1">Cell membrane</location>
        <topology evidence="1">Multi-pass membrane protein</topology>
    </subcellularLocation>
</comment>
<dbReference type="InterPro" id="IPR001736">
    <property type="entry name" value="PLipase_D/transphosphatidylase"/>
</dbReference>
<keyword evidence="9 13" id="KW-0472">Membrane</keyword>
<dbReference type="RefSeq" id="WP_115218774.1">
    <property type="nucleotide sequence ID" value="NZ_UHIA01000004.1"/>
</dbReference>
<dbReference type="InterPro" id="IPR027379">
    <property type="entry name" value="CLS_N"/>
</dbReference>
<dbReference type="PANTHER" id="PTHR21248">
    <property type="entry name" value="CARDIOLIPIN SYNTHASE"/>
    <property type="match status" value="1"/>
</dbReference>
<evidence type="ECO:0000259" key="14">
    <source>
        <dbReference type="PROSITE" id="PS50035"/>
    </source>
</evidence>